<dbReference type="Proteomes" id="UP000199488">
    <property type="component" value="Unassembled WGS sequence"/>
</dbReference>
<reference evidence="2 3" key="1">
    <citation type="submission" date="2016-10" db="EMBL/GenBank/DDBJ databases">
        <authorList>
            <person name="de Groot N.N."/>
        </authorList>
    </citation>
    <scope>NUCLEOTIDE SEQUENCE [LARGE SCALE GENOMIC DNA]</scope>
    <source>
        <strain evidence="2 3">DSM 23126</strain>
    </source>
</reference>
<dbReference type="Pfam" id="PF13487">
    <property type="entry name" value="HD_5"/>
    <property type="match status" value="1"/>
</dbReference>
<dbReference type="InterPro" id="IPR003607">
    <property type="entry name" value="HD/PDEase_dom"/>
</dbReference>
<name>A0A1H2W7J9_9BACI</name>
<evidence type="ECO:0000313" key="2">
    <source>
        <dbReference type="EMBL" id="SDW76518.1"/>
    </source>
</evidence>
<dbReference type="STRING" id="1122204.SAMN05421781_2297"/>
<accession>A0A1H2W7J9</accession>
<keyword evidence="3" id="KW-1185">Reference proteome</keyword>
<gene>
    <name evidence="2" type="ORF">SAMN05421781_2297</name>
</gene>
<dbReference type="AlphaFoldDB" id="A0A1H2W7J9"/>
<sequence length="83" mass="9137">MAKATGTLSDEALLAILQHHEREDGSSYPLGMKNGKIYVLSSLLAAADMYHSMAAERRENEGKSAFHAMRELTVQCLESFLPP</sequence>
<dbReference type="CDD" id="cd00077">
    <property type="entry name" value="HDc"/>
    <property type="match status" value="1"/>
</dbReference>
<proteinExistence type="predicted"/>
<evidence type="ECO:0000259" key="1">
    <source>
        <dbReference type="PROSITE" id="PS51832"/>
    </source>
</evidence>
<organism evidence="2 3">
    <name type="scientific">Marinococcus luteus</name>
    <dbReference type="NCBI Taxonomy" id="1122204"/>
    <lineage>
        <taxon>Bacteria</taxon>
        <taxon>Bacillati</taxon>
        <taxon>Bacillota</taxon>
        <taxon>Bacilli</taxon>
        <taxon>Bacillales</taxon>
        <taxon>Bacillaceae</taxon>
        <taxon>Marinococcus</taxon>
    </lineage>
</organism>
<feature type="domain" description="HD-GYP" evidence="1">
    <location>
        <begin position="1"/>
        <end position="83"/>
    </location>
</feature>
<protein>
    <submittedName>
        <fullName evidence="2">HD domain-containing protein</fullName>
    </submittedName>
</protein>
<dbReference type="PROSITE" id="PS51832">
    <property type="entry name" value="HD_GYP"/>
    <property type="match status" value="1"/>
</dbReference>
<dbReference type="InterPro" id="IPR037522">
    <property type="entry name" value="HD_GYP_dom"/>
</dbReference>
<dbReference type="EMBL" id="FNNC01000005">
    <property type="protein sequence ID" value="SDW76518.1"/>
    <property type="molecule type" value="Genomic_DNA"/>
</dbReference>
<evidence type="ECO:0000313" key="3">
    <source>
        <dbReference type="Proteomes" id="UP000199488"/>
    </source>
</evidence>
<dbReference type="Gene3D" id="1.10.3210.10">
    <property type="entry name" value="Hypothetical protein af1432"/>
    <property type="match status" value="1"/>
</dbReference>